<dbReference type="EMBL" id="BLLF01007904">
    <property type="protein sequence ID" value="GFH33170.1"/>
    <property type="molecule type" value="Genomic_DNA"/>
</dbReference>
<reference evidence="2 3" key="1">
    <citation type="submission" date="2020-02" db="EMBL/GenBank/DDBJ databases">
        <title>Draft genome sequence of Haematococcus lacustris strain NIES-144.</title>
        <authorList>
            <person name="Morimoto D."/>
            <person name="Nakagawa S."/>
            <person name="Yoshida T."/>
            <person name="Sawayama S."/>
        </authorList>
    </citation>
    <scope>NUCLEOTIDE SEQUENCE [LARGE SCALE GENOMIC DNA]</scope>
    <source>
        <strain evidence="2 3">NIES-144</strain>
    </source>
</reference>
<comment type="caution">
    <text evidence="2">The sequence shown here is derived from an EMBL/GenBank/DDBJ whole genome shotgun (WGS) entry which is preliminary data.</text>
</comment>
<keyword evidence="3" id="KW-1185">Reference proteome</keyword>
<evidence type="ECO:0000256" key="1">
    <source>
        <dbReference type="SAM" id="MobiDB-lite"/>
    </source>
</evidence>
<evidence type="ECO:0000313" key="3">
    <source>
        <dbReference type="Proteomes" id="UP000485058"/>
    </source>
</evidence>
<gene>
    <name evidence="2" type="ORF">HaLaN_32496</name>
</gene>
<name>A0A6A0AJQ6_HAELA</name>
<feature type="non-terminal residue" evidence="2">
    <location>
        <position position="1"/>
    </location>
</feature>
<feature type="compositionally biased region" description="Low complexity" evidence="1">
    <location>
        <begin position="17"/>
        <end position="28"/>
    </location>
</feature>
<sequence length="77" mass="8804">MRLTRPSTQLTSPALHTTSATRRAAATKAASNQSSFLLRTSSTRKQTRWWVWPGTWIWDARAPSPLIYPRSASRYQQ</sequence>
<feature type="region of interest" description="Disordered" evidence="1">
    <location>
        <begin position="1"/>
        <end position="28"/>
    </location>
</feature>
<feature type="non-terminal residue" evidence="2">
    <location>
        <position position="77"/>
    </location>
</feature>
<accession>A0A6A0AJQ6</accession>
<proteinExistence type="predicted"/>
<dbReference type="Proteomes" id="UP000485058">
    <property type="component" value="Unassembled WGS sequence"/>
</dbReference>
<feature type="compositionally biased region" description="Polar residues" evidence="1">
    <location>
        <begin position="1"/>
        <end position="16"/>
    </location>
</feature>
<protein>
    <submittedName>
        <fullName evidence="2">Uncharacterized protein</fullName>
    </submittedName>
</protein>
<evidence type="ECO:0000313" key="2">
    <source>
        <dbReference type="EMBL" id="GFH33170.1"/>
    </source>
</evidence>
<organism evidence="2 3">
    <name type="scientific">Haematococcus lacustris</name>
    <name type="common">Green alga</name>
    <name type="synonym">Haematococcus pluvialis</name>
    <dbReference type="NCBI Taxonomy" id="44745"/>
    <lineage>
        <taxon>Eukaryota</taxon>
        <taxon>Viridiplantae</taxon>
        <taxon>Chlorophyta</taxon>
        <taxon>core chlorophytes</taxon>
        <taxon>Chlorophyceae</taxon>
        <taxon>CS clade</taxon>
        <taxon>Chlamydomonadales</taxon>
        <taxon>Haematococcaceae</taxon>
        <taxon>Haematococcus</taxon>
    </lineage>
</organism>
<dbReference type="AlphaFoldDB" id="A0A6A0AJQ6"/>